<dbReference type="Proteomes" id="UP000248857">
    <property type="component" value="Unassembled WGS sequence"/>
</dbReference>
<dbReference type="InterPro" id="IPR014284">
    <property type="entry name" value="RNA_pol_sigma-70_dom"/>
</dbReference>
<dbReference type="AlphaFoldDB" id="A0A2W1JFI7"/>
<sequence length="417" mass="47577">MTFAAIPANLKPHLQHRLLSADEELLLVIKAQSSDVRARNRLLRHNLRFAVEQTKNLCECYLHLDFDEGFDAAIIGLNKAIDGFDPTLGFRLSTYAYTKVLYEIQKLMAKVVTYTKHRSDKPVEELELSHQPLPLEQLERQERLTELRQKRRDIWGALRNFPKQIRKLIVWRLLGHSYKDLGERFGFSRQTASNYYQKYFPCFLQALFPAQVCTPPRRSLRRLLTRRTPKLRLTTATVRPKRSHRTPQNDLTSKECRWPQVLRKISRSASVAITPLLCKLQHSKVNSRSSKPQVAILRRAPQLLLAAATRLFSTVFQLRPIAQSSNSELPSATVGLQEVRGSPGSSLAGRFSRVALLILEAVPPDSLTIQLSDRIELQQSRSVVTGDATPPHISRLFFLPVLILEIMLCFLALLACC</sequence>
<dbReference type="RefSeq" id="WP_158535233.1">
    <property type="nucleotide sequence ID" value="NZ_CAWNWM010000037.1"/>
</dbReference>
<feature type="transmembrane region" description="Helical" evidence="1">
    <location>
        <begin position="396"/>
        <end position="416"/>
    </location>
</feature>
<gene>
    <name evidence="2" type="primary">rpoS_3</name>
    <name evidence="2" type="ORF">C1752_12238</name>
</gene>
<dbReference type="SUPFAM" id="SSF88659">
    <property type="entry name" value="Sigma3 and sigma4 domains of RNA polymerase sigma factors"/>
    <property type="match status" value="1"/>
</dbReference>
<accession>A0A2W1JFI7</accession>
<dbReference type="SUPFAM" id="SSF88946">
    <property type="entry name" value="Sigma2 domain of RNA polymerase sigma factors"/>
    <property type="match status" value="1"/>
</dbReference>
<protein>
    <submittedName>
        <fullName evidence="2">RNA polymerase sigma factor RpoS</fullName>
    </submittedName>
</protein>
<proteinExistence type="predicted"/>
<keyword evidence="1" id="KW-1133">Transmembrane helix</keyword>
<dbReference type="Gene3D" id="1.20.120.1810">
    <property type="match status" value="1"/>
</dbReference>
<comment type="caution">
    <text evidence="2">The sequence shown here is derived from an EMBL/GenBank/DDBJ whole genome shotgun (WGS) entry which is preliminary data.</text>
</comment>
<dbReference type="InterPro" id="IPR013324">
    <property type="entry name" value="RNA_pol_sigma_r3/r4-like"/>
</dbReference>
<reference evidence="2 3" key="1">
    <citation type="journal article" date="2018" name="Sci. Rep.">
        <title>A novel species of the marine cyanobacterium Acaryochloris with a unique pigment content and lifestyle.</title>
        <authorList>
            <person name="Partensky F."/>
            <person name="Six C."/>
            <person name="Ratin M."/>
            <person name="Garczarek L."/>
            <person name="Vaulot D."/>
            <person name="Probert I."/>
            <person name="Calteau A."/>
            <person name="Gourvil P."/>
            <person name="Marie D."/>
            <person name="Grebert T."/>
            <person name="Bouchier C."/>
            <person name="Le Panse S."/>
            <person name="Gachenot M."/>
            <person name="Rodriguez F."/>
            <person name="Garrido J.L."/>
        </authorList>
    </citation>
    <scope>NUCLEOTIDE SEQUENCE [LARGE SCALE GENOMIC DNA]</scope>
    <source>
        <strain evidence="2 3">RCC1774</strain>
    </source>
</reference>
<name>A0A2W1JFI7_9CYAN</name>
<dbReference type="GO" id="GO:0006352">
    <property type="term" value="P:DNA-templated transcription initiation"/>
    <property type="evidence" value="ECO:0007669"/>
    <property type="project" value="InterPro"/>
</dbReference>
<evidence type="ECO:0000313" key="2">
    <source>
        <dbReference type="EMBL" id="PZD70455.1"/>
    </source>
</evidence>
<evidence type="ECO:0000256" key="1">
    <source>
        <dbReference type="SAM" id="Phobius"/>
    </source>
</evidence>
<dbReference type="InterPro" id="IPR013325">
    <property type="entry name" value="RNA_pol_sigma_r2"/>
</dbReference>
<keyword evidence="1" id="KW-0472">Membrane</keyword>
<keyword evidence="3" id="KW-1185">Reference proteome</keyword>
<dbReference type="NCBIfam" id="TIGR02937">
    <property type="entry name" value="sigma70-ECF"/>
    <property type="match status" value="1"/>
</dbReference>
<dbReference type="GO" id="GO:0003700">
    <property type="term" value="F:DNA-binding transcription factor activity"/>
    <property type="evidence" value="ECO:0007669"/>
    <property type="project" value="InterPro"/>
</dbReference>
<keyword evidence="1" id="KW-0812">Transmembrane</keyword>
<evidence type="ECO:0000313" key="3">
    <source>
        <dbReference type="Proteomes" id="UP000248857"/>
    </source>
</evidence>
<dbReference type="EMBL" id="PQWO01000037">
    <property type="protein sequence ID" value="PZD70455.1"/>
    <property type="molecule type" value="Genomic_DNA"/>
</dbReference>
<organism evidence="2 3">
    <name type="scientific">Acaryochloris thomasi RCC1774</name>
    <dbReference type="NCBI Taxonomy" id="1764569"/>
    <lineage>
        <taxon>Bacteria</taxon>
        <taxon>Bacillati</taxon>
        <taxon>Cyanobacteriota</taxon>
        <taxon>Cyanophyceae</taxon>
        <taxon>Acaryochloridales</taxon>
        <taxon>Acaryochloridaceae</taxon>
        <taxon>Acaryochloris</taxon>
        <taxon>Acaryochloris thomasi</taxon>
    </lineage>
</organism>